<organism evidence="2 3">
    <name type="scientific">Puccinia graminis f. sp. tritici</name>
    <dbReference type="NCBI Taxonomy" id="56615"/>
    <lineage>
        <taxon>Eukaryota</taxon>
        <taxon>Fungi</taxon>
        <taxon>Dikarya</taxon>
        <taxon>Basidiomycota</taxon>
        <taxon>Pucciniomycotina</taxon>
        <taxon>Pucciniomycetes</taxon>
        <taxon>Pucciniales</taxon>
        <taxon>Pucciniaceae</taxon>
        <taxon>Puccinia</taxon>
    </lineage>
</organism>
<evidence type="ECO:0000313" key="3">
    <source>
        <dbReference type="Proteomes" id="UP000324748"/>
    </source>
</evidence>
<feature type="domain" description="AAA+ ATPase" evidence="1">
    <location>
        <begin position="47"/>
        <end position="229"/>
    </location>
</feature>
<dbReference type="InterPro" id="IPR003593">
    <property type="entry name" value="AAA+_ATPase"/>
</dbReference>
<proteinExistence type="predicted"/>
<dbReference type="InterPro" id="IPR051667">
    <property type="entry name" value="Archaeal_ATPase_domain"/>
</dbReference>
<dbReference type="InterPro" id="IPR027417">
    <property type="entry name" value="P-loop_NTPase"/>
</dbReference>
<dbReference type="SUPFAM" id="SSF52540">
    <property type="entry name" value="P-loop containing nucleoside triphosphate hydrolases"/>
    <property type="match status" value="1"/>
</dbReference>
<evidence type="ECO:0000313" key="2">
    <source>
        <dbReference type="EMBL" id="KAA1089758.1"/>
    </source>
</evidence>
<dbReference type="SMART" id="SM00382">
    <property type="entry name" value="AAA"/>
    <property type="match status" value="1"/>
</dbReference>
<reference evidence="2 3" key="1">
    <citation type="submission" date="2019-05" db="EMBL/GenBank/DDBJ databases">
        <title>Emergence of the Ug99 lineage of the wheat stem rust pathogen through somatic hybridization.</title>
        <authorList>
            <person name="Li F."/>
            <person name="Upadhyaya N.M."/>
            <person name="Sperschneider J."/>
            <person name="Matny O."/>
            <person name="Nguyen-Phuc H."/>
            <person name="Mago R."/>
            <person name="Raley C."/>
            <person name="Miller M.E."/>
            <person name="Silverstein K.A.T."/>
            <person name="Henningsen E."/>
            <person name="Hirsch C.D."/>
            <person name="Visser B."/>
            <person name="Pretorius Z.A."/>
            <person name="Steffenson B.J."/>
            <person name="Schwessinger B."/>
            <person name="Dodds P.N."/>
            <person name="Figueroa M."/>
        </authorList>
    </citation>
    <scope>NUCLEOTIDE SEQUENCE [LARGE SCALE GENOMIC DNA]</scope>
    <source>
        <strain evidence="2">21-0</strain>
    </source>
</reference>
<name>A0A5B0NP89_PUCGR</name>
<accession>A0A5B0NP89</accession>
<dbReference type="GO" id="GO:0005524">
    <property type="term" value="F:ATP binding"/>
    <property type="evidence" value="ECO:0007669"/>
    <property type="project" value="InterPro"/>
</dbReference>
<comment type="caution">
    <text evidence="2">The sequence shown here is derived from an EMBL/GenBank/DDBJ whole genome shotgun (WGS) entry which is preliminary data.</text>
</comment>
<dbReference type="AlphaFoldDB" id="A0A5B0NP89"/>
<keyword evidence="3" id="KW-1185">Reference proteome</keyword>
<dbReference type="EMBL" id="VSWC01000093">
    <property type="protein sequence ID" value="KAA1089758.1"/>
    <property type="molecule type" value="Genomic_DNA"/>
</dbReference>
<dbReference type="Gene3D" id="3.40.50.300">
    <property type="entry name" value="P-loop containing nucleotide triphosphate hydrolases"/>
    <property type="match status" value="1"/>
</dbReference>
<dbReference type="PANTHER" id="PTHR37096:SF1">
    <property type="entry name" value="AAA+ ATPASE DOMAIN-CONTAINING PROTEIN"/>
    <property type="match status" value="1"/>
</dbReference>
<dbReference type="OrthoDB" id="2150628at2759"/>
<protein>
    <recommendedName>
        <fullName evidence="1">AAA+ ATPase domain-containing protein</fullName>
    </recommendedName>
</protein>
<dbReference type="PANTHER" id="PTHR37096">
    <property type="entry name" value="YALI0E33429P"/>
    <property type="match status" value="1"/>
</dbReference>
<dbReference type="Pfam" id="PF01637">
    <property type="entry name" value="ATPase_2"/>
    <property type="match status" value="1"/>
</dbReference>
<gene>
    <name evidence="2" type="ORF">PGT21_029020</name>
</gene>
<dbReference type="InterPro" id="IPR011579">
    <property type="entry name" value="ATPase_dom"/>
</dbReference>
<sequence>MISYFCCRNTLRPLKQDTASFLHQTFARNFYNRSLEVEHLTTQLKAPPQFTVLLGPPSSGKTALARHVATQNRLNNTPEFHPLIIDLREVDTSEKGSFLNAFIDDGLIRTAVRNTFWGFMSNVAEVAALGVSANLRDSHPSPQKAATVFRELGSRLKPFSLSHHGERPPVLIIDEANAFKQIDDEATGAFLSFAVRITKQESKMHVIFTSSDSFFENWLKKRINPTHFNTLVVGDLPREEAYKYLLHLVETHPYLSSQNKNRLKSVNFDVPFRITGGRMFFIKQYVEQVHMSGYFEDPMDFEPTLTSCATLEDDFRGKAKTYKTKEALRVCQLLLNSNGYISFAGLTAELSNTVVEEMIERNFLHYQLLSKFSRDLIPPPMESVLTAQSEPARRAMEALSKRYEQY</sequence>
<evidence type="ECO:0000259" key="1">
    <source>
        <dbReference type="SMART" id="SM00382"/>
    </source>
</evidence>
<dbReference type="Proteomes" id="UP000324748">
    <property type="component" value="Unassembled WGS sequence"/>
</dbReference>